<evidence type="ECO:0000313" key="2">
    <source>
        <dbReference type="EMBL" id="CAF1070685.1"/>
    </source>
</evidence>
<sequence>MHLQSATVKHWRDEPTLINYLQFNRKKMILKILLLLGLTTISIVASLTCYSCSSCAPFVNGNIITCSPSDTNCFAGGKSDFTVDQGCTSNFSTVYNVYPSWTYCVSDNCNYNTFDDH</sequence>
<accession>A0A814LUS6</accession>
<gene>
    <name evidence="2" type="ORF">OXX778_LOCUS19710</name>
</gene>
<dbReference type="Proteomes" id="UP000663879">
    <property type="component" value="Unassembled WGS sequence"/>
</dbReference>
<protein>
    <submittedName>
        <fullName evidence="2">Uncharacterized protein</fullName>
    </submittedName>
</protein>
<keyword evidence="1" id="KW-0472">Membrane</keyword>
<keyword evidence="1" id="KW-1133">Transmembrane helix</keyword>
<feature type="transmembrane region" description="Helical" evidence="1">
    <location>
        <begin position="28"/>
        <end position="47"/>
    </location>
</feature>
<dbReference type="EMBL" id="CAJNOC010006120">
    <property type="protein sequence ID" value="CAF1070685.1"/>
    <property type="molecule type" value="Genomic_DNA"/>
</dbReference>
<comment type="caution">
    <text evidence="2">The sequence shown here is derived from an EMBL/GenBank/DDBJ whole genome shotgun (WGS) entry which is preliminary data.</text>
</comment>
<keyword evidence="1" id="KW-0812">Transmembrane</keyword>
<dbReference type="AlphaFoldDB" id="A0A814LUS6"/>
<keyword evidence="3" id="KW-1185">Reference proteome</keyword>
<proteinExistence type="predicted"/>
<name>A0A814LUS6_9BILA</name>
<evidence type="ECO:0000313" key="3">
    <source>
        <dbReference type="Proteomes" id="UP000663879"/>
    </source>
</evidence>
<reference evidence="2" key="1">
    <citation type="submission" date="2021-02" db="EMBL/GenBank/DDBJ databases">
        <authorList>
            <person name="Nowell W R."/>
        </authorList>
    </citation>
    <scope>NUCLEOTIDE SEQUENCE</scope>
    <source>
        <strain evidence="2">Ploen Becks lab</strain>
    </source>
</reference>
<organism evidence="2 3">
    <name type="scientific">Brachionus calyciflorus</name>
    <dbReference type="NCBI Taxonomy" id="104777"/>
    <lineage>
        <taxon>Eukaryota</taxon>
        <taxon>Metazoa</taxon>
        <taxon>Spiralia</taxon>
        <taxon>Gnathifera</taxon>
        <taxon>Rotifera</taxon>
        <taxon>Eurotatoria</taxon>
        <taxon>Monogononta</taxon>
        <taxon>Pseudotrocha</taxon>
        <taxon>Ploima</taxon>
        <taxon>Brachionidae</taxon>
        <taxon>Brachionus</taxon>
    </lineage>
</organism>
<evidence type="ECO:0000256" key="1">
    <source>
        <dbReference type="SAM" id="Phobius"/>
    </source>
</evidence>